<gene>
    <name evidence="2" type="ORF">ILYODFUR_004126</name>
</gene>
<protein>
    <submittedName>
        <fullName evidence="2">Uncharacterized protein</fullName>
    </submittedName>
</protein>
<dbReference type="Proteomes" id="UP001482620">
    <property type="component" value="Unassembled WGS sequence"/>
</dbReference>
<comment type="caution">
    <text evidence="2">The sequence shown here is derived from an EMBL/GenBank/DDBJ whole genome shotgun (WGS) entry which is preliminary data.</text>
</comment>
<keyword evidence="1" id="KW-0812">Transmembrane</keyword>
<reference evidence="2 3" key="1">
    <citation type="submission" date="2021-06" db="EMBL/GenBank/DDBJ databases">
        <authorList>
            <person name="Palmer J.M."/>
        </authorList>
    </citation>
    <scope>NUCLEOTIDE SEQUENCE [LARGE SCALE GENOMIC DNA]</scope>
    <source>
        <strain evidence="3">if_2019</strain>
        <tissue evidence="2">Muscle</tissue>
    </source>
</reference>
<feature type="transmembrane region" description="Helical" evidence="1">
    <location>
        <begin position="6"/>
        <end position="27"/>
    </location>
</feature>
<proteinExistence type="predicted"/>
<keyword evidence="3" id="KW-1185">Reference proteome</keyword>
<keyword evidence="1" id="KW-0472">Membrane</keyword>
<feature type="transmembrane region" description="Helical" evidence="1">
    <location>
        <begin position="57"/>
        <end position="74"/>
    </location>
</feature>
<accession>A0ABV0SKF9</accession>
<organism evidence="2 3">
    <name type="scientific">Ilyodon furcidens</name>
    <name type="common">goldbreast splitfin</name>
    <dbReference type="NCBI Taxonomy" id="33524"/>
    <lineage>
        <taxon>Eukaryota</taxon>
        <taxon>Metazoa</taxon>
        <taxon>Chordata</taxon>
        <taxon>Craniata</taxon>
        <taxon>Vertebrata</taxon>
        <taxon>Euteleostomi</taxon>
        <taxon>Actinopterygii</taxon>
        <taxon>Neopterygii</taxon>
        <taxon>Teleostei</taxon>
        <taxon>Neoteleostei</taxon>
        <taxon>Acanthomorphata</taxon>
        <taxon>Ovalentaria</taxon>
        <taxon>Atherinomorphae</taxon>
        <taxon>Cyprinodontiformes</taxon>
        <taxon>Goodeidae</taxon>
        <taxon>Ilyodon</taxon>
    </lineage>
</organism>
<sequence>MSPPALFIIMVLYEGLLVALYIIGLCWEGTGRSSGFLTCTKAFGFCKTFSSCSEGHFLQIMFGAFFFFFAIFVIRRLQIKVVLAEISLGKCLFFSPGQV</sequence>
<dbReference type="EMBL" id="JAHRIQ010000223">
    <property type="protein sequence ID" value="MEQ2220311.1"/>
    <property type="molecule type" value="Genomic_DNA"/>
</dbReference>
<keyword evidence="1" id="KW-1133">Transmembrane helix</keyword>
<evidence type="ECO:0000313" key="2">
    <source>
        <dbReference type="EMBL" id="MEQ2220311.1"/>
    </source>
</evidence>
<evidence type="ECO:0000256" key="1">
    <source>
        <dbReference type="SAM" id="Phobius"/>
    </source>
</evidence>
<name>A0ABV0SKF9_9TELE</name>
<evidence type="ECO:0000313" key="3">
    <source>
        <dbReference type="Proteomes" id="UP001482620"/>
    </source>
</evidence>